<evidence type="ECO:0000256" key="1">
    <source>
        <dbReference type="ARBA" id="ARBA00009981"/>
    </source>
</evidence>
<dbReference type="RefSeq" id="WP_068747010.1">
    <property type="nucleotide sequence ID" value="NZ_LSRE01000050.1"/>
</dbReference>
<sequence>MSTVTKRELRQRTSEVLAQATEAGEVIVTERGKPRWRISSYRGQDDALARAERQGRYTAPAVKPVAWPEVVGGPRYEPGDLDALLDEMKGEH</sequence>
<dbReference type="Gene3D" id="3.40.1620.10">
    <property type="entry name" value="YefM-like domain"/>
    <property type="match status" value="1"/>
</dbReference>
<proteinExistence type="inferred from homology"/>
<evidence type="ECO:0008006" key="4">
    <source>
        <dbReference type="Google" id="ProtNLM"/>
    </source>
</evidence>
<accession>A0A137YSP3</accession>
<dbReference type="Proteomes" id="UP000070409">
    <property type="component" value="Unassembled WGS sequence"/>
</dbReference>
<comment type="caution">
    <text evidence="2">The sequence shown here is derived from an EMBL/GenBank/DDBJ whole genome shotgun (WGS) entry which is preliminary data.</text>
</comment>
<keyword evidence="3" id="KW-1185">Reference proteome</keyword>
<reference evidence="2 3" key="1">
    <citation type="submission" date="2016-02" db="EMBL/GenBank/DDBJ databases">
        <authorList>
            <person name="Teng J.L."/>
            <person name="Tang Y."/>
            <person name="Huang Y."/>
            <person name="Guo F."/>
            <person name="Wei W."/>
            <person name="Chen J.H."/>
            <person name="Wong S.Y."/>
            <person name="Lau S.K."/>
            <person name="Woo P.C."/>
        </authorList>
    </citation>
    <scope>NUCLEOTIDE SEQUENCE [LARGE SCALE GENOMIC DNA]</scope>
    <source>
        <strain evidence="2 3">JCM 13375</strain>
    </source>
</reference>
<dbReference type="NCBIfam" id="TIGR01552">
    <property type="entry name" value="phd_fam"/>
    <property type="match status" value="1"/>
</dbReference>
<comment type="similarity">
    <text evidence="1">Belongs to the phD/YefM antitoxin family.</text>
</comment>
<name>A0A137YSP3_9ACTN</name>
<organism evidence="2 3">
    <name type="scientific">Tsukamurella pseudospumae</name>
    <dbReference type="NCBI Taxonomy" id="239498"/>
    <lineage>
        <taxon>Bacteria</taxon>
        <taxon>Bacillati</taxon>
        <taxon>Actinomycetota</taxon>
        <taxon>Actinomycetes</taxon>
        <taxon>Mycobacteriales</taxon>
        <taxon>Tsukamurellaceae</taxon>
        <taxon>Tsukamurella</taxon>
    </lineage>
</organism>
<evidence type="ECO:0000313" key="2">
    <source>
        <dbReference type="EMBL" id="KXO88989.1"/>
    </source>
</evidence>
<protein>
    <recommendedName>
        <fullName evidence="4">Antitoxin</fullName>
    </recommendedName>
</protein>
<dbReference type="EMBL" id="LSRE01000050">
    <property type="protein sequence ID" value="KXO88989.1"/>
    <property type="molecule type" value="Genomic_DNA"/>
</dbReference>
<evidence type="ECO:0000313" key="3">
    <source>
        <dbReference type="Proteomes" id="UP000070409"/>
    </source>
</evidence>
<dbReference type="InterPro" id="IPR036165">
    <property type="entry name" value="YefM-like_sf"/>
</dbReference>
<dbReference type="SUPFAM" id="SSF143120">
    <property type="entry name" value="YefM-like"/>
    <property type="match status" value="1"/>
</dbReference>
<gene>
    <name evidence="2" type="ORF">AXK61_10130</name>
</gene>